<feature type="signal peptide" evidence="1">
    <location>
        <begin position="1"/>
        <end position="25"/>
    </location>
</feature>
<reference evidence="3 4" key="1">
    <citation type="submission" date="2019-12" db="EMBL/GenBank/DDBJ databases">
        <authorList>
            <person name="Xu J."/>
        </authorList>
    </citation>
    <scope>NUCLEOTIDE SEQUENCE [LARGE SCALE GENOMIC DNA]</scope>
    <source>
        <strain evidence="3 4">HX-5-24</strain>
    </source>
</reference>
<dbReference type="InterPro" id="IPR025411">
    <property type="entry name" value="DUF4136"/>
</dbReference>
<sequence length="180" mass="19115">MNTRLPVYAPTFLALLLLAACASSAPVVQTDQAPGVDFSRYRTYSWVEEPQTQSPLVRDKLVRAIDAQLASKGWQRAADGDVALLGRWDAREEVSYSGTSFGFGLGSWGGNSGGGIGTSTGSSRPHSKMVGALAIDMFDAKTKQPIWRATASGDVPESPQGIDAAIAKVIPQMFAKFPPP</sequence>
<name>A0A7C9HMI2_9GAMM</name>
<dbReference type="PROSITE" id="PS51257">
    <property type="entry name" value="PROKAR_LIPOPROTEIN"/>
    <property type="match status" value="1"/>
</dbReference>
<dbReference type="RefSeq" id="WP_156641791.1">
    <property type="nucleotide sequence ID" value="NZ_WOXT01000002.1"/>
</dbReference>
<accession>A0A7C9HMI2</accession>
<evidence type="ECO:0000313" key="4">
    <source>
        <dbReference type="Proteomes" id="UP000479692"/>
    </source>
</evidence>
<keyword evidence="1" id="KW-0732">Signal</keyword>
<dbReference type="Proteomes" id="UP000479692">
    <property type="component" value="Unassembled WGS sequence"/>
</dbReference>
<gene>
    <name evidence="3" type="ORF">GN331_09865</name>
</gene>
<comment type="caution">
    <text evidence="3">The sequence shown here is derived from an EMBL/GenBank/DDBJ whole genome shotgun (WGS) entry which is preliminary data.</text>
</comment>
<keyword evidence="4" id="KW-1185">Reference proteome</keyword>
<evidence type="ECO:0000313" key="3">
    <source>
        <dbReference type="EMBL" id="MUV14512.1"/>
    </source>
</evidence>
<organism evidence="3 4">
    <name type="scientific">Noviluteimonas gilva</name>
    <dbReference type="NCBI Taxonomy" id="2682097"/>
    <lineage>
        <taxon>Bacteria</taxon>
        <taxon>Pseudomonadati</taxon>
        <taxon>Pseudomonadota</taxon>
        <taxon>Gammaproteobacteria</taxon>
        <taxon>Lysobacterales</taxon>
        <taxon>Lysobacteraceae</taxon>
        <taxon>Noviluteimonas</taxon>
    </lineage>
</organism>
<evidence type="ECO:0000256" key="1">
    <source>
        <dbReference type="SAM" id="SignalP"/>
    </source>
</evidence>
<dbReference type="AlphaFoldDB" id="A0A7C9HMI2"/>
<dbReference type="EMBL" id="WOXT01000002">
    <property type="protein sequence ID" value="MUV14512.1"/>
    <property type="molecule type" value="Genomic_DNA"/>
</dbReference>
<evidence type="ECO:0000259" key="2">
    <source>
        <dbReference type="Pfam" id="PF13590"/>
    </source>
</evidence>
<proteinExistence type="predicted"/>
<dbReference type="Pfam" id="PF13590">
    <property type="entry name" value="DUF4136"/>
    <property type="match status" value="1"/>
</dbReference>
<feature type="chain" id="PRO_5028947814" evidence="1">
    <location>
        <begin position="26"/>
        <end position="180"/>
    </location>
</feature>
<feature type="domain" description="DUF4136" evidence="2">
    <location>
        <begin position="28"/>
        <end position="179"/>
    </location>
</feature>
<dbReference type="Gene3D" id="3.30.160.670">
    <property type="match status" value="1"/>
</dbReference>
<protein>
    <submittedName>
        <fullName evidence="3">DUF4136 domain-containing protein</fullName>
    </submittedName>
</protein>